<evidence type="ECO:0000313" key="2">
    <source>
        <dbReference type="Proteomes" id="UP000603200"/>
    </source>
</evidence>
<sequence>MVTGSVAKPVSNHHLQALLDQAGYGQARAAFTRQVNLRGRDHHLDLHYDAASVYWWLRGRKPDDPVPQVITEVLARRIGRAVTVDELGFTGEVALADLGLTFAADLEEVRTTVATLWRQQVTRRDALSAAPFVASATSEAGWRWHFDPRDPDASHRGRRQVTLADVDALRACQQQFLDLDRRHGGGQFRTSLAEWLHREVEPMLRGTYTDRVGRQLFAAVAELTGQVAFMSYDIGDQGLAQRHFIQALRLAKAANHAGFGAHILANMSTQAVYLRQPTHAVRLARAAVAGGSGRAHVLVMARLHTAEACAHAIAGDTRSCIAALRLAEEATAKIGKSDQPAWAGYFTPAHLAGTTIRCLRDLGRTKEALGHTEQALHLAEGSVRTRALHTALIASVYAAGASAEPEHAGKLGHDALDLAGRVRSRRVTDRITDLANRLSPHRGAPAVDGFLDRAHVYVSTTSRG</sequence>
<organism evidence="1 2">
    <name type="scientific">Winogradskya humida</name>
    <dbReference type="NCBI Taxonomy" id="113566"/>
    <lineage>
        <taxon>Bacteria</taxon>
        <taxon>Bacillati</taxon>
        <taxon>Actinomycetota</taxon>
        <taxon>Actinomycetes</taxon>
        <taxon>Micromonosporales</taxon>
        <taxon>Micromonosporaceae</taxon>
        <taxon>Winogradskya</taxon>
    </lineage>
</organism>
<protein>
    <recommendedName>
        <fullName evidence="3">Transcriptional regulator</fullName>
    </recommendedName>
</protein>
<accession>A0ABQ3ZNW2</accession>
<reference evidence="1 2" key="1">
    <citation type="submission" date="2021-01" db="EMBL/GenBank/DDBJ databases">
        <title>Whole genome shotgun sequence of Actinoplanes humidus NBRC 14915.</title>
        <authorList>
            <person name="Komaki H."/>
            <person name="Tamura T."/>
        </authorList>
    </citation>
    <scope>NUCLEOTIDE SEQUENCE [LARGE SCALE GENOMIC DNA]</scope>
    <source>
        <strain evidence="1 2">NBRC 14915</strain>
    </source>
</reference>
<proteinExistence type="predicted"/>
<dbReference type="Proteomes" id="UP000603200">
    <property type="component" value="Unassembled WGS sequence"/>
</dbReference>
<comment type="caution">
    <text evidence="1">The sequence shown here is derived from an EMBL/GenBank/DDBJ whole genome shotgun (WGS) entry which is preliminary data.</text>
</comment>
<evidence type="ECO:0008006" key="3">
    <source>
        <dbReference type="Google" id="ProtNLM"/>
    </source>
</evidence>
<gene>
    <name evidence="1" type="ORF">Ahu01nite_033870</name>
</gene>
<keyword evidence="2" id="KW-1185">Reference proteome</keyword>
<evidence type="ECO:0000313" key="1">
    <source>
        <dbReference type="EMBL" id="GIE20285.1"/>
    </source>
</evidence>
<name>A0ABQ3ZNW2_9ACTN</name>
<dbReference type="EMBL" id="BOMN01000040">
    <property type="protein sequence ID" value="GIE20285.1"/>
    <property type="molecule type" value="Genomic_DNA"/>
</dbReference>